<organism evidence="2 3">
    <name type="scientific">Monodelphis domestica</name>
    <name type="common">Gray short-tailed opossum</name>
    <dbReference type="NCBI Taxonomy" id="13616"/>
    <lineage>
        <taxon>Eukaryota</taxon>
        <taxon>Metazoa</taxon>
        <taxon>Chordata</taxon>
        <taxon>Craniata</taxon>
        <taxon>Vertebrata</taxon>
        <taxon>Euteleostomi</taxon>
        <taxon>Mammalia</taxon>
        <taxon>Metatheria</taxon>
        <taxon>Didelphimorphia</taxon>
        <taxon>Didelphidae</taxon>
        <taxon>Monodelphis</taxon>
    </lineage>
</organism>
<reference evidence="2" key="2">
    <citation type="submission" date="2025-08" db="UniProtKB">
        <authorList>
            <consortium name="Ensembl"/>
        </authorList>
    </citation>
    <scope>IDENTIFICATION</scope>
</reference>
<dbReference type="Ensembl" id="ENSMODT00000002729.3">
    <property type="protein sequence ID" value="ENSMODP00000002674.3"/>
    <property type="gene ID" value="ENSMODG00000002200.3"/>
</dbReference>
<feature type="compositionally biased region" description="Gly residues" evidence="1">
    <location>
        <begin position="24"/>
        <end position="37"/>
    </location>
</feature>
<name>F7GDX6_MONDO</name>
<feature type="compositionally biased region" description="Polar residues" evidence="1">
    <location>
        <begin position="39"/>
        <end position="50"/>
    </location>
</feature>
<evidence type="ECO:0000313" key="3">
    <source>
        <dbReference type="Proteomes" id="UP000002280"/>
    </source>
</evidence>
<reference evidence="2 3" key="1">
    <citation type="journal article" date="2007" name="Nature">
        <title>Genome of the marsupial Monodelphis domestica reveals innovation in non-coding sequences.</title>
        <authorList>
            <person name="Mikkelsen T.S."/>
            <person name="Wakefield M.J."/>
            <person name="Aken B."/>
            <person name="Amemiya C.T."/>
            <person name="Chang J.L."/>
            <person name="Duke S."/>
            <person name="Garber M."/>
            <person name="Gentles A.J."/>
            <person name="Goodstadt L."/>
            <person name="Heger A."/>
            <person name="Jurka J."/>
            <person name="Kamal M."/>
            <person name="Mauceli E."/>
            <person name="Searle S.M."/>
            <person name="Sharpe T."/>
            <person name="Baker M.L."/>
            <person name="Batzer M.A."/>
            <person name="Benos P.V."/>
            <person name="Belov K."/>
            <person name="Clamp M."/>
            <person name="Cook A."/>
            <person name="Cuff J."/>
            <person name="Das R."/>
            <person name="Davidow L."/>
            <person name="Deakin J.E."/>
            <person name="Fazzari M.J."/>
            <person name="Glass J.L."/>
            <person name="Grabherr M."/>
            <person name="Greally J.M."/>
            <person name="Gu W."/>
            <person name="Hore T.A."/>
            <person name="Huttley G.A."/>
            <person name="Kleber M."/>
            <person name="Jirtle R.L."/>
            <person name="Koina E."/>
            <person name="Lee J.T."/>
            <person name="Mahony S."/>
            <person name="Marra M.A."/>
            <person name="Miller R.D."/>
            <person name="Nicholls R.D."/>
            <person name="Oda M."/>
            <person name="Papenfuss A.T."/>
            <person name="Parra Z.E."/>
            <person name="Pollock D.D."/>
            <person name="Ray D.A."/>
            <person name="Schein J.E."/>
            <person name="Speed T.P."/>
            <person name="Thompson K."/>
            <person name="VandeBerg J.L."/>
            <person name="Wade C.M."/>
            <person name="Walker J.A."/>
            <person name="Waters P.D."/>
            <person name="Webber C."/>
            <person name="Weidman J.R."/>
            <person name="Xie X."/>
            <person name="Zody M.C."/>
            <person name="Baldwin J."/>
            <person name="Abdouelleil A."/>
            <person name="Abdulkadir J."/>
            <person name="Abebe A."/>
            <person name="Abera B."/>
            <person name="Abreu J."/>
            <person name="Acer S.C."/>
            <person name="Aftuck L."/>
            <person name="Alexander A."/>
            <person name="An P."/>
            <person name="Anderson E."/>
            <person name="Anderson S."/>
            <person name="Arachi H."/>
            <person name="Azer M."/>
            <person name="Bachantsang P."/>
            <person name="Barry A."/>
            <person name="Bayul T."/>
            <person name="Berlin A."/>
            <person name="Bessette D."/>
            <person name="Bloom T."/>
            <person name="Bloom T."/>
            <person name="Boguslavskiy L."/>
            <person name="Bonnet C."/>
            <person name="Boukhgalter B."/>
            <person name="Bourzgui I."/>
            <person name="Brown A."/>
            <person name="Cahill P."/>
            <person name="Channer S."/>
            <person name="Cheshatsang Y."/>
            <person name="Chuda L."/>
            <person name="Citroen M."/>
            <person name="Collymore A."/>
            <person name="Cooke P."/>
            <person name="Costello M."/>
            <person name="D'Aco K."/>
            <person name="Daza R."/>
            <person name="De Haan G."/>
            <person name="DeGray S."/>
            <person name="DeMaso C."/>
            <person name="Dhargay N."/>
            <person name="Dooley K."/>
            <person name="Dooley E."/>
            <person name="Doricent M."/>
            <person name="Dorje P."/>
            <person name="Dorjee K."/>
            <person name="Dupes A."/>
            <person name="Elong R."/>
            <person name="Falk J."/>
            <person name="Farina A."/>
            <person name="Faro S."/>
            <person name="Ferguson D."/>
            <person name="Fisher S."/>
            <person name="Foley C.D."/>
            <person name="Franke A."/>
            <person name="Friedrich D."/>
            <person name="Gadbois L."/>
            <person name="Gearin G."/>
            <person name="Gearin C.R."/>
            <person name="Giannoukos G."/>
            <person name="Goode T."/>
            <person name="Graham J."/>
            <person name="Grandbois E."/>
            <person name="Grewal S."/>
            <person name="Gyaltsen K."/>
            <person name="Hafez N."/>
            <person name="Hagos B."/>
            <person name="Hall J."/>
            <person name="Henson C."/>
            <person name="Hollinger A."/>
            <person name="Honan T."/>
            <person name="Huard M.D."/>
            <person name="Hughes L."/>
            <person name="Hurhula B."/>
            <person name="Husby M.E."/>
            <person name="Kamat A."/>
            <person name="Kanga B."/>
            <person name="Kashin S."/>
            <person name="Khazanovich D."/>
            <person name="Kisner P."/>
            <person name="Lance K."/>
            <person name="Lara M."/>
            <person name="Lee W."/>
            <person name="Lennon N."/>
            <person name="Letendre F."/>
            <person name="LeVine R."/>
            <person name="Lipovsky A."/>
            <person name="Liu X."/>
            <person name="Liu J."/>
            <person name="Liu S."/>
            <person name="Lokyitsang T."/>
            <person name="Lokyitsang Y."/>
            <person name="Lubonja R."/>
            <person name="Lui A."/>
            <person name="MacDonald P."/>
            <person name="Magnisalis V."/>
            <person name="Maru K."/>
            <person name="Matthews C."/>
            <person name="McCusker W."/>
            <person name="McDonough S."/>
            <person name="Mehta T."/>
            <person name="Meldrim J."/>
            <person name="Meneus L."/>
            <person name="Mihai O."/>
            <person name="Mihalev A."/>
            <person name="Mihova T."/>
            <person name="Mittelman R."/>
            <person name="Mlenga V."/>
            <person name="Montmayeur A."/>
            <person name="Mulrain L."/>
            <person name="Navidi A."/>
            <person name="Naylor J."/>
            <person name="Negash T."/>
            <person name="Nguyen T."/>
            <person name="Nguyen N."/>
            <person name="Nicol R."/>
            <person name="Norbu C."/>
            <person name="Norbu N."/>
            <person name="Novod N."/>
            <person name="O'Neill B."/>
            <person name="Osman S."/>
            <person name="Markiewicz E."/>
            <person name="Oyono O.L."/>
            <person name="Patti C."/>
            <person name="Phunkhang P."/>
            <person name="Pierre F."/>
            <person name="Priest M."/>
            <person name="Raghuraman S."/>
            <person name="Rege F."/>
            <person name="Reyes R."/>
            <person name="Rise C."/>
            <person name="Rogov P."/>
            <person name="Ross K."/>
            <person name="Ryan E."/>
            <person name="Settipalli S."/>
            <person name="Shea T."/>
            <person name="Sherpa N."/>
            <person name="Shi L."/>
            <person name="Shih D."/>
            <person name="Sparrow T."/>
            <person name="Spaulding J."/>
            <person name="Stalker J."/>
            <person name="Stange-Thomann N."/>
            <person name="Stavropoulos S."/>
            <person name="Stone C."/>
            <person name="Strader C."/>
            <person name="Tesfaye S."/>
            <person name="Thomson T."/>
            <person name="Thoulutsang Y."/>
            <person name="Thoulutsang D."/>
            <person name="Topham K."/>
            <person name="Topping I."/>
            <person name="Tsamla T."/>
            <person name="Vassiliev H."/>
            <person name="Vo A."/>
            <person name="Wangchuk T."/>
            <person name="Wangdi T."/>
            <person name="Weiand M."/>
            <person name="Wilkinson J."/>
            <person name="Wilson A."/>
            <person name="Yadav S."/>
            <person name="Young G."/>
            <person name="Yu Q."/>
            <person name="Zembek L."/>
            <person name="Zhong D."/>
            <person name="Zimmer A."/>
            <person name="Zwirko Z."/>
            <person name="Jaffe D.B."/>
            <person name="Alvarez P."/>
            <person name="Brockman W."/>
            <person name="Butler J."/>
            <person name="Chin C."/>
            <person name="Gnerre S."/>
            <person name="MacCallum I."/>
            <person name="Graves J.A."/>
            <person name="Ponting C.P."/>
            <person name="Breen M."/>
            <person name="Samollow P.B."/>
            <person name="Lander E.S."/>
            <person name="Lindblad-Toh K."/>
        </authorList>
    </citation>
    <scope>NUCLEOTIDE SEQUENCE [LARGE SCALE GENOMIC DNA]</scope>
</reference>
<sequence>MSKDKTNVQHKYVGLFLNATAGASGGAHGSHMMGGMGSLSQSTYGGPASQQLSGDYGRGYNVQSSMSGYDQVL</sequence>
<dbReference type="GeneTree" id="ENSGT00940000165206"/>
<protein>
    <submittedName>
        <fullName evidence="2">Uncharacterized protein</fullName>
    </submittedName>
</protein>
<keyword evidence="3" id="KW-1185">Reference proteome</keyword>
<dbReference type="OMA" id="RANTQHR"/>
<dbReference type="STRING" id="13616.ENSMODP00000002674"/>
<proteinExistence type="predicted"/>
<dbReference type="Proteomes" id="UP000002280">
    <property type="component" value="Chromosome 2"/>
</dbReference>
<dbReference type="eggNOG" id="KOG4211">
    <property type="taxonomic scope" value="Eukaryota"/>
</dbReference>
<dbReference type="InParanoid" id="F7GDX6"/>
<evidence type="ECO:0000313" key="2">
    <source>
        <dbReference type="Ensembl" id="ENSMODP00000002674.3"/>
    </source>
</evidence>
<dbReference type="Bgee" id="ENSMODG00000002200">
    <property type="expression patterns" value="Expressed in liver and 2 other cell types or tissues"/>
</dbReference>
<accession>F7GDX6</accession>
<dbReference type="HOGENOM" id="CLU_032003_1_0_1"/>
<feature type="region of interest" description="Disordered" evidence="1">
    <location>
        <begin position="24"/>
        <end position="50"/>
    </location>
</feature>
<reference evidence="2" key="3">
    <citation type="submission" date="2025-09" db="UniProtKB">
        <authorList>
            <consortium name="Ensembl"/>
        </authorList>
    </citation>
    <scope>IDENTIFICATION</scope>
</reference>
<dbReference type="AlphaFoldDB" id="F7GDX6"/>
<evidence type="ECO:0000256" key="1">
    <source>
        <dbReference type="SAM" id="MobiDB-lite"/>
    </source>
</evidence>